<keyword evidence="4" id="KW-1185">Reference proteome</keyword>
<feature type="transmembrane region" description="Helical" evidence="1">
    <location>
        <begin position="43"/>
        <end position="61"/>
    </location>
</feature>
<keyword evidence="1" id="KW-0472">Membrane</keyword>
<organism evidence="3 4">
    <name type="scientific">Methylocella tundrae</name>
    <dbReference type="NCBI Taxonomy" id="227605"/>
    <lineage>
        <taxon>Bacteria</taxon>
        <taxon>Pseudomonadati</taxon>
        <taxon>Pseudomonadota</taxon>
        <taxon>Alphaproteobacteria</taxon>
        <taxon>Hyphomicrobiales</taxon>
        <taxon>Beijerinckiaceae</taxon>
        <taxon>Methylocella</taxon>
    </lineage>
</organism>
<dbReference type="Pfam" id="PF00892">
    <property type="entry name" value="EamA"/>
    <property type="match status" value="1"/>
</dbReference>
<dbReference type="Proteomes" id="UP000485880">
    <property type="component" value="Unassembled WGS sequence"/>
</dbReference>
<feature type="transmembrane region" description="Helical" evidence="1">
    <location>
        <begin position="288"/>
        <end position="307"/>
    </location>
</feature>
<feature type="transmembrane region" description="Helical" evidence="1">
    <location>
        <begin position="198"/>
        <end position="219"/>
    </location>
</feature>
<evidence type="ECO:0000256" key="1">
    <source>
        <dbReference type="SAM" id="Phobius"/>
    </source>
</evidence>
<name>A0A8B6MCP1_METTU</name>
<feature type="transmembrane region" description="Helical" evidence="1">
    <location>
        <begin position="73"/>
        <end position="95"/>
    </location>
</feature>
<feature type="transmembrane region" description="Helical" evidence="1">
    <location>
        <begin position="240"/>
        <end position="259"/>
    </location>
</feature>
<feature type="transmembrane region" description="Helical" evidence="1">
    <location>
        <begin position="169"/>
        <end position="192"/>
    </location>
</feature>
<feature type="domain" description="EamA" evidence="2">
    <location>
        <begin position="8"/>
        <end position="145"/>
    </location>
</feature>
<dbReference type="InterPro" id="IPR000620">
    <property type="entry name" value="EamA_dom"/>
</dbReference>
<keyword evidence="1" id="KW-1133">Transmembrane helix</keyword>
<gene>
    <name evidence="3" type="ORF">MPC4_50124</name>
</gene>
<evidence type="ECO:0000313" key="4">
    <source>
        <dbReference type="Proteomes" id="UP000485880"/>
    </source>
</evidence>
<feature type="transmembrane region" description="Helical" evidence="1">
    <location>
        <begin position="126"/>
        <end position="148"/>
    </location>
</feature>
<dbReference type="SUPFAM" id="SSF103481">
    <property type="entry name" value="Multidrug resistance efflux transporter EmrE"/>
    <property type="match status" value="2"/>
</dbReference>
<reference evidence="3 4" key="1">
    <citation type="submission" date="2019-05" db="EMBL/GenBank/DDBJ databases">
        <authorList>
            <person name="Farhan Ul Haque M."/>
        </authorList>
    </citation>
    <scope>NUCLEOTIDE SEQUENCE [LARGE SCALE GENOMIC DNA]</scope>
    <source>
        <strain evidence="3">2</strain>
    </source>
</reference>
<dbReference type="EMBL" id="CABFMQ020000109">
    <property type="protein sequence ID" value="VTZ51816.1"/>
    <property type="molecule type" value="Genomic_DNA"/>
</dbReference>
<dbReference type="RefSeq" id="WP_244629071.1">
    <property type="nucleotide sequence ID" value="NZ_CABFMQ020000109.1"/>
</dbReference>
<protein>
    <submittedName>
        <fullName evidence="3">Multidrug DMT transporter permease</fullName>
    </submittedName>
</protein>
<keyword evidence="1" id="KW-0812">Transmembrane</keyword>
<dbReference type="GO" id="GO:0016020">
    <property type="term" value="C:membrane"/>
    <property type="evidence" value="ECO:0007669"/>
    <property type="project" value="InterPro"/>
</dbReference>
<sequence length="309" mass="32356">MPFLPPWLWIVFTITAAAAQTLRNAAQRDLLDGVGAAGAAYVRFLYGLPFALLFLGVVVGLTGRHPTPIGSHALGWIFVGALAQVLATGLMLAAMRERSFVVTIAYTKTEPLQVALFGLVFLGDRLTGPTALSIFVATIGVLVLSWPGSGRIPSPKTSAGAVPAYRSPAILGLCAGACFAISAVGFRGAILALDGPTFLVAASTALVTGLLVQTLAILLHLGLTNRPLLRAIAAEWRPSLLAGFLGAFASQFWFLAFAVDSAARVRTLGLVEVIFAQMVSRRLFKQGASPRDAVGIAMIVTGAVILFRA</sequence>
<dbReference type="AlphaFoldDB" id="A0A8B6MCP1"/>
<proteinExistence type="predicted"/>
<evidence type="ECO:0000313" key="3">
    <source>
        <dbReference type="EMBL" id="VTZ51816.1"/>
    </source>
</evidence>
<comment type="caution">
    <text evidence="3">The sequence shown here is derived from an EMBL/GenBank/DDBJ whole genome shotgun (WGS) entry which is preliminary data.</text>
</comment>
<evidence type="ECO:0000259" key="2">
    <source>
        <dbReference type="Pfam" id="PF00892"/>
    </source>
</evidence>
<dbReference type="InterPro" id="IPR037185">
    <property type="entry name" value="EmrE-like"/>
</dbReference>
<accession>A0A8B6MCP1</accession>